<evidence type="ECO:0000313" key="2">
    <source>
        <dbReference type="Proteomes" id="UP001057452"/>
    </source>
</evidence>
<proteinExistence type="predicted"/>
<protein>
    <submittedName>
        <fullName evidence="1">Uncharacterized protein</fullName>
    </submittedName>
</protein>
<reference evidence="1" key="1">
    <citation type="submission" date="2022-05" db="EMBL/GenBank/DDBJ databases">
        <title>Chromosome-level genome of Chaenocephalus aceratus.</title>
        <authorList>
            <person name="Park H."/>
        </authorList>
    </citation>
    <scope>NUCLEOTIDE SEQUENCE</scope>
    <source>
        <strain evidence="1">KU_202001</strain>
    </source>
</reference>
<organism evidence="1 2">
    <name type="scientific">Chaenocephalus aceratus</name>
    <name type="common">Blackfin icefish</name>
    <name type="synonym">Chaenichthys aceratus</name>
    <dbReference type="NCBI Taxonomy" id="36190"/>
    <lineage>
        <taxon>Eukaryota</taxon>
        <taxon>Metazoa</taxon>
        <taxon>Chordata</taxon>
        <taxon>Craniata</taxon>
        <taxon>Vertebrata</taxon>
        <taxon>Euteleostomi</taxon>
        <taxon>Actinopterygii</taxon>
        <taxon>Neopterygii</taxon>
        <taxon>Teleostei</taxon>
        <taxon>Neoteleostei</taxon>
        <taxon>Acanthomorphata</taxon>
        <taxon>Eupercaria</taxon>
        <taxon>Perciformes</taxon>
        <taxon>Notothenioidei</taxon>
        <taxon>Channichthyidae</taxon>
        <taxon>Chaenocephalus</taxon>
    </lineage>
</organism>
<name>A0ACB9XU70_CHAAC</name>
<gene>
    <name evidence="1" type="ORF">KUCAC02_001789</name>
</gene>
<evidence type="ECO:0000313" key="1">
    <source>
        <dbReference type="EMBL" id="KAI4830136.1"/>
    </source>
</evidence>
<comment type="caution">
    <text evidence="1">The sequence shown here is derived from an EMBL/GenBank/DDBJ whole genome shotgun (WGS) entry which is preliminary data.</text>
</comment>
<accession>A0ACB9XU70</accession>
<dbReference type="EMBL" id="CM043787">
    <property type="protein sequence ID" value="KAI4830136.1"/>
    <property type="molecule type" value="Genomic_DNA"/>
</dbReference>
<dbReference type="Proteomes" id="UP001057452">
    <property type="component" value="Chromosome 3"/>
</dbReference>
<keyword evidence="2" id="KW-1185">Reference proteome</keyword>
<sequence>MEADRTTEHHELGPSAFKRAYGTIDKIKAAILSHGNPFTTEDYVSERINGDVSLWAPVKKVNNKMFVYGNKKITVQLRDNTVDLKETKDLFARLMVLARTDSLKSATRDKLRQGKAVQYQVRDDTNIKHIPLSRFLSHDQTKADLTDYLTAKILEYNRGSSKLIITSASGNTRSNKDLLFEENNHEEADTLLIHQAVLASHRNPADAQLMFFSPDTDILVLVTAKL</sequence>